<dbReference type="SMART" id="SM01041">
    <property type="entry name" value="BRO1"/>
    <property type="match status" value="1"/>
</dbReference>
<feature type="compositionally biased region" description="Low complexity" evidence="6">
    <location>
        <begin position="802"/>
        <end position="819"/>
    </location>
</feature>
<evidence type="ECO:0000259" key="8">
    <source>
        <dbReference type="PROSITE" id="PS50056"/>
    </source>
</evidence>
<dbReference type="Pfam" id="PF13949">
    <property type="entry name" value="ALIX_LYPXL_bnd"/>
    <property type="match status" value="1"/>
</dbReference>
<dbReference type="InterPro" id="IPR029021">
    <property type="entry name" value="Prot-tyrosine_phosphatase-like"/>
</dbReference>
<evidence type="ECO:0000256" key="3">
    <source>
        <dbReference type="ARBA" id="ARBA00022490"/>
    </source>
</evidence>
<sequence length="2148" mass="232840">MEAVPRLPMLAFELKHSPEYIDFGPTLKKYIRDHYGEDPALYNKAFSDLDQLRQNAIHVTRDFVGCANLKKYYAQLHYLNGRFPLGEGGEAAITFTWEDNQTGRDHIIADIKFEQACILYNIGALHSNLGAIDTRQNAEGMKVSCTHFQCAAWAFEHLRDHFGSSGMSTDMAHELLTFHINVMLAQAQECILEKSMIDSRKNTITAKVSAQVVEFYRQSVKNLDQCNNEQLINSRSYKDWKKRIDLKIAFYQCITHYYMGRQVEDQQKWGERLAYFQAAQDKLNEAVKLSKNEVPEMQEALRFAQDVVGGKLAAAQKDNDFIYHEKIPPIDSLPEVKGAPLVKGIPFDPTDPEISGPDIFQKLVPMEAHEASSVYSEEKAKLLRQIGQEVEASNAELDQFMASLQIDRSIFDQLPERLPQELLEKCAAMSVRTNAIKELVDSMSGVSGLATEAEMNIKEIQEMIAEDARKTEEFEQMFGKKMVNTVLPNLLKDCEGHMEKHTQGSQLNATLHQAMNAHITNLRLLVLPPDQLQAQLPPARPPRSPEDEAVLDELRRLLSKVDEMKSQRATLEQQFREQIQKDDITSVLVAQESSKESIYEAQLKKHDNVIGLIRQNVAAQSNILRALTDTNAKFAALRQTILQQFSKRETMVKDLINSFEKYEELLAKSNKGQDYYRKLNEAVMKTLERCRSECKVRQEERDMISAKYAPKVPPPSRPTAPKPGQPAQTPTPTSSNSSLGDPALDPGPVAFASHPTPPAGAQAPLPTFEGPKLKDFLPFMKPQSFGPKRTSSPQSLPPGSPDPAASGPPSIGSSSSGSPQHRPHPNMPHIPPELMGAIPPGVGGHYRGMPDLPPDITAAAYSAAKHSRPDGQAQYPYSAPPPDVTANLPVAPAPGQQHSSLPDVSSHPSQAGHHPQHERPAHDGYPTFPPTMPGHMPGASSGYSGGDGSPGRQLGTASARTAAGAGFVPASSASMGPSSSFQQGYVPGGGGTDKMAGYGSQGASQVTSSGAGFPQNIPSASQPGMPTLPGQQTHQPQSQMPPHQRQVEVPPQQQLPMHGGHVPTSHSQQPMVRPSPAPSPAQSLSPAPSPGPTGYQMHQHVPGGYNVPSQPAMAPGGLAGQGQFPGQQYVPQTGQHGQMAGSATPQVPGQPATQPITSFPSQVSSQQQSWGAQAPGVQGQYNMSTASAMPFSASSGSQAMSGGQGIQSVGGQSYPPTVSGAYGVSGQFQSGQQAMGQFGHQQGHMQWGQGQGLVPGQSSYTPTSRSFQLSYSGQASMGQASGQFMTSVSSSQPGYYLSPSASPSPAQASVAPTQPHQQQYQQYQQPYQQPRQQGQAGAGGYASSPQGGAQTYTSTQQIPPGQGINQQRQGISQQAQGFNQQGQGINQQGQGISQQTQLNRGSMGQVQGFGQQQQYLQQGQQPPQQQQQRFPQYPAQSQPQQQPQQFPPESQLIFPTPLQPSRVQSVDNLPPRAPTPQQGVVQSQTHPQSPSHGLAPQGQDATRSLSAPTVQNTHAPGQPAHIPHQNQLGPSTGPGLTRQESSLDELLSSSPEGSKHTAIPAPIITPKVLTDQEKQQQKEEAVKKGAIVEKVKDPYENSSVLNKFVSDVEAFGKFVDDLSISILGVSRLDTVWKSLIDSQDHDVKKQSIAIARCYPMKNRDPDIMPYDETRVVLSTTKDDYVNASWINDLAPSCPKFVATQAPLSVTMTDFWAMVYELGSEVIVQITSEYETGKKFPVYFPTEKGQQMEQGPIILNLQSVKYRQLWTERNVYLKHSQTKQGRTVIHLQFKTWPVSGFPDDVQHVLRFISEVHSFYQQQRSLLKPVIVHCGACKYMCTALAAASEMLHGNGLIDVPALAKRMLQKRKNIIHKKEQLKFCYDALLCFAEDFLKKRNILVQHPHFEKKRKIAEPSTHHHGGSSSDDIVLGSVNLRTLQQTVGRLHVHAEGDKPATGVVDESGQTFLTHGGGIGTGHSRKDSDPVSALPDLIQQPSRSDSGLGQIGSIGSGTSLGSGQSAAGATFINNGGVGMDGGRPGIGSPMARSRSGSNTSQRSMSSMAESGSSRASPQHGPSSAASSTAAGGVSQALADLQDPSKFTLGKGEQKKRITKETFERKGSGAGLDTSQDPADPLSSLDPMWTIHKPKGSEKK</sequence>
<dbReference type="PROSITE" id="PS50056">
    <property type="entry name" value="TYR_PHOSPHATASE_2"/>
    <property type="match status" value="1"/>
</dbReference>
<feature type="region of interest" description="Disordered" evidence="6">
    <location>
        <begin position="701"/>
        <end position="1178"/>
    </location>
</feature>
<evidence type="ECO:0000256" key="2">
    <source>
        <dbReference type="ARBA" id="ARBA00004496"/>
    </source>
</evidence>
<dbReference type="Pfam" id="PF00102">
    <property type="entry name" value="Y_phosphatase"/>
    <property type="match status" value="1"/>
</dbReference>
<evidence type="ECO:0000256" key="5">
    <source>
        <dbReference type="SAM" id="Coils"/>
    </source>
</evidence>
<feature type="compositionally biased region" description="Polar residues" evidence="6">
    <location>
        <begin position="1124"/>
        <end position="1160"/>
    </location>
</feature>
<dbReference type="Gene3D" id="1.25.40.280">
    <property type="entry name" value="alix/aip1 like domains"/>
    <property type="match status" value="1"/>
</dbReference>
<dbReference type="Gene3D" id="1.20.140.50">
    <property type="entry name" value="alix/aip1 like domains"/>
    <property type="match status" value="1"/>
</dbReference>
<dbReference type="InterPro" id="IPR038499">
    <property type="entry name" value="BRO1_sf"/>
</dbReference>
<feature type="region of interest" description="Disordered" evidence="6">
    <location>
        <begin position="2027"/>
        <end position="2148"/>
    </location>
</feature>
<feature type="compositionally biased region" description="Low complexity" evidence="6">
    <location>
        <begin position="1298"/>
        <end position="1397"/>
    </location>
</feature>
<dbReference type="CDD" id="cd09239">
    <property type="entry name" value="BRO1_HD-PTP_like"/>
    <property type="match status" value="1"/>
</dbReference>
<dbReference type="PROSITE" id="PS51180">
    <property type="entry name" value="BRO1"/>
    <property type="match status" value="1"/>
</dbReference>
<evidence type="ECO:0000256" key="1">
    <source>
        <dbReference type="ARBA" id="ARBA00004177"/>
    </source>
</evidence>
<accession>A0ABD0LFR4</accession>
<keyword evidence="11" id="KW-1185">Reference proteome</keyword>
<feature type="compositionally biased region" description="Polar residues" evidence="6">
    <location>
        <begin position="1475"/>
        <end position="1491"/>
    </location>
</feature>
<dbReference type="PRINTS" id="PR00700">
    <property type="entry name" value="PRTYPHPHTASE"/>
</dbReference>
<dbReference type="PROSITE" id="PS50055">
    <property type="entry name" value="TYR_PHOSPHATASE_PTP"/>
    <property type="match status" value="1"/>
</dbReference>
<keyword evidence="5" id="KW-0175">Coiled coil</keyword>
<feature type="compositionally biased region" description="Polar residues" evidence="6">
    <location>
        <begin position="1499"/>
        <end position="1515"/>
    </location>
</feature>
<feature type="domain" description="BRO1" evidence="9">
    <location>
        <begin position="8"/>
        <end position="397"/>
    </location>
</feature>
<feature type="compositionally biased region" description="Pro residues" evidence="6">
    <location>
        <begin position="711"/>
        <end position="724"/>
    </location>
</feature>
<dbReference type="InterPro" id="IPR025304">
    <property type="entry name" value="ALIX_V_dom"/>
</dbReference>
<dbReference type="SMART" id="SM00404">
    <property type="entry name" value="PTPc_motif"/>
    <property type="match status" value="1"/>
</dbReference>
<evidence type="ECO:0000256" key="4">
    <source>
        <dbReference type="ARBA" id="ARBA00022753"/>
    </source>
</evidence>
<feature type="compositionally biased region" description="Basic and acidic residues" evidence="6">
    <location>
        <begin position="2100"/>
        <end position="2115"/>
    </location>
</feature>
<feature type="domain" description="Tyrosine specific protein phosphatases" evidence="8">
    <location>
        <begin position="1804"/>
        <end position="1875"/>
    </location>
</feature>
<comment type="subcellular location">
    <subcellularLocation>
        <location evidence="2">Cytoplasm</location>
    </subcellularLocation>
    <subcellularLocation>
        <location evidence="1">Endosome</location>
    </subcellularLocation>
</comment>
<dbReference type="InterPro" id="IPR000387">
    <property type="entry name" value="Tyr_Pase_dom"/>
</dbReference>
<evidence type="ECO:0000259" key="9">
    <source>
        <dbReference type="PROSITE" id="PS51180"/>
    </source>
</evidence>
<dbReference type="Pfam" id="PF03097">
    <property type="entry name" value="BRO1"/>
    <property type="match status" value="1"/>
</dbReference>
<dbReference type="InterPro" id="IPR000242">
    <property type="entry name" value="PTP_cat"/>
</dbReference>
<gene>
    <name evidence="10" type="ORF">BaRGS_00010549</name>
</gene>
<name>A0ABD0LFR4_9CAEN</name>
<feature type="compositionally biased region" description="Low complexity" evidence="6">
    <location>
        <begin position="2049"/>
        <end position="2085"/>
    </location>
</feature>
<keyword evidence="4" id="KW-0967">Endosome</keyword>
<feature type="coiled-coil region" evidence="5">
    <location>
        <begin position="554"/>
        <end position="581"/>
    </location>
</feature>
<dbReference type="GO" id="GO:0005768">
    <property type="term" value="C:endosome"/>
    <property type="evidence" value="ECO:0007669"/>
    <property type="project" value="UniProtKB-SubCell"/>
</dbReference>
<dbReference type="PANTHER" id="PTHR23030">
    <property type="entry name" value="PCD6 INTERACTING PROTEIN-RELATED"/>
    <property type="match status" value="1"/>
</dbReference>
<feature type="compositionally biased region" description="Polar residues" evidence="6">
    <location>
        <begin position="1256"/>
        <end position="1265"/>
    </location>
</feature>
<dbReference type="InterPro" id="IPR003595">
    <property type="entry name" value="Tyr_Pase_cat"/>
</dbReference>
<organism evidence="10 11">
    <name type="scientific">Batillaria attramentaria</name>
    <dbReference type="NCBI Taxonomy" id="370345"/>
    <lineage>
        <taxon>Eukaryota</taxon>
        <taxon>Metazoa</taxon>
        <taxon>Spiralia</taxon>
        <taxon>Lophotrochozoa</taxon>
        <taxon>Mollusca</taxon>
        <taxon>Gastropoda</taxon>
        <taxon>Caenogastropoda</taxon>
        <taxon>Sorbeoconcha</taxon>
        <taxon>Cerithioidea</taxon>
        <taxon>Batillariidae</taxon>
        <taxon>Batillaria</taxon>
    </lineage>
</organism>
<feature type="region of interest" description="Disordered" evidence="6">
    <location>
        <begin position="1944"/>
        <end position="2014"/>
    </location>
</feature>
<dbReference type="PANTHER" id="PTHR23030:SF30">
    <property type="entry name" value="TYROSINE-PROTEIN PHOSPHATASE NON-RECEPTOR TYPE 23"/>
    <property type="match status" value="1"/>
</dbReference>
<keyword evidence="3" id="KW-0963">Cytoplasm</keyword>
<proteinExistence type="predicted"/>
<dbReference type="SMART" id="SM00194">
    <property type="entry name" value="PTPc"/>
    <property type="match status" value="1"/>
</dbReference>
<comment type="caution">
    <text evidence="10">The sequence shown here is derived from an EMBL/GenBank/DDBJ whole genome shotgun (WGS) entry which is preliminary data.</text>
</comment>
<dbReference type="Gene3D" id="3.90.190.10">
    <property type="entry name" value="Protein tyrosine phosphatase superfamily"/>
    <property type="match status" value="1"/>
</dbReference>
<feature type="compositionally biased region" description="Low complexity" evidence="6">
    <location>
        <begin position="1404"/>
        <end position="1451"/>
    </location>
</feature>
<evidence type="ECO:0000259" key="7">
    <source>
        <dbReference type="PROSITE" id="PS50055"/>
    </source>
</evidence>
<feature type="domain" description="Tyrosine-protein phosphatase" evidence="7">
    <location>
        <begin position="1657"/>
        <end position="1884"/>
    </location>
</feature>
<evidence type="ECO:0000313" key="11">
    <source>
        <dbReference type="Proteomes" id="UP001519460"/>
    </source>
</evidence>
<feature type="compositionally biased region" description="Polar residues" evidence="6">
    <location>
        <begin position="726"/>
        <end position="739"/>
    </location>
</feature>
<feature type="region of interest" description="Disordered" evidence="6">
    <location>
        <begin position="1233"/>
        <end position="1265"/>
    </location>
</feature>
<feature type="compositionally biased region" description="Polar residues" evidence="6">
    <location>
        <begin position="1001"/>
        <end position="1041"/>
    </location>
</feature>
<feature type="compositionally biased region" description="Low complexity" evidence="6">
    <location>
        <begin position="955"/>
        <end position="980"/>
    </location>
</feature>
<feature type="compositionally biased region" description="Polar residues" evidence="6">
    <location>
        <begin position="1284"/>
        <end position="1293"/>
    </location>
</feature>
<dbReference type="EMBL" id="JACVVK020000052">
    <property type="protein sequence ID" value="KAK7498289.1"/>
    <property type="molecule type" value="Genomic_DNA"/>
</dbReference>
<reference evidence="10 11" key="1">
    <citation type="journal article" date="2023" name="Sci. Data">
        <title>Genome assembly of the Korean intertidal mud-creeper Batillaria attramentaria.</title>
        <authorList>
            <person name="Patra A.K."/>
            <person name="Ho P.T."/>
            <person name="Jun S."/>
            <person name="Lee S.J."/>
            <person name="Kim Y."/>
            <person name="Won Y.J."/>
        </authorList>
    </citation>
    <scope>NUCLEOTIDE SEQUENCE [LARGE SCALE GENOMIC DNA]</scope>
    <source>
        <strain evidence="10">Wonlab-2016</strain>
    </source>
</reference>
<evidence type="ECO:0008006" key="12">
    <source>
        <dbReference type="Google" id="ProtNLM"/>
    </source>
</evidence>
<protein>
    <recommendedName>
        <fullName evidence="12">Tyrosine-protein phosphatase non-receptor type 23</fullName>
    </recommendedName>
</protein>
<feature type="compositionally biased region" description="Polar residues" evidence="6">
    <location>
        <begin position="896"/>
        <end position="909"/>
    </location>
</feature>
<dbReference type="Gene3D" id="1.20.120.560">
    <property type="entry name" value="alix/aip1 in complex with the ypdl late domain"/>
    <property type="match status" value="1"/>
</dbReference>
<feature type="compositionally biased region" description="Low complexity" evidence="6">
    <location>
        <begin position="1233"/>
        <end position="1248"/>
    </location>
</feature>
<dbReference type="InterPro" id="IPR004328">
    <property type="entry name" value="BRO1_dom"/>
</dbReference>
<evidence type="ECO:0000313" key="10">
    <source>
        <dbReference type="EMBL" id="KAK7498289.1"/>
    </source>
</evidence>
<dbReference type="Proteomes" id="UP001519460">
    <property type="component" value="Unassembled WGS sequence"/>
</dbReference>
<feature type="region of interest" description="Disordered" evidence="6">
    <location>
        <begin position="1284"/>
        <end position="1577"/>
    </location>
</feature>
<feature type="compositionally biased region" description="Gly residues" evidence="6">
    <location>
        <begin position="1998"/>
        <end position="2009"/>
    </location>
</feature>
<evidence type="ECO:0000256" key="6">
    <source>
        <dbReference type="SAM" id="MobiDB-lite"/>
    </source>
</evidence>
<dbReference type="SUPFAM" id="SSF52799">
    <property type="entry name" value="(Phosphotyrosine protein) phosphatases II"/>
    <property type="match status" value="1"/>
</dbReference>